<comment type="caution">
    <text evidence="1">The sequence shown here is derived from an EMBL/GenBank/DDBJ whole genome shotgun (WGS) entry which is preliminary data.</text>
</comment>
<gene>
    <name evidence="1" type="ORF">Patl1_24457</name>
</gene>
<dbReference type="Proteomes" id="UP001164250">
    <property type="component" value="Chromosome 13"/>
</dbReference>
<evidence type="ECO:0000313" key="1">
    <source>
        <dbReference type="EMBL" id="KAJ0080570.1"/>
    </source>
</evidence>
<sequence length="140" mass="15549">MNNNHVGAGNLYVRSDVYKFLSILLEMLTGLRALATNRPFGVHNLVEYANPSLSDKRKLKKIMDPRLEGQYPAKAASQVGELIVKCLESDPKSCLSMDQVLETLKKISAIEADPKKVRAKAKHNSTKHREESSSSSSDYS</sequence>
<keyword evidence="2" id="KW-1185">Reference proteome</keyword>
<accession>A0ACC0ZZB5</accession>
<name>A0ACC0ZZB5_9ROSI</name>
<protein>
    <submittedName>
        <fullName evidence="1">Uncharacterized protein</fullName>
    </submittedName>
</protein>
<organism evidence="1 2">
    <name type="scientific">Pistacia atlantica</name>
    <dbReference type="NCBI Taxonomy" id="434234"/>
    <lineage>
        <taxon>Eukaryota</taxon>
        <taxon>Viridiplantae</taxon>
        <taxon>Streptophyta</taxon>
        <taxon>Embryophyta</taxon>
        <taxon>Tracheophyta</taxon>
        <taxon>Spermatophyta</taxon>
        <taxon>Magnoliopsida</taxon>
        <taxon>eudicotyledons</taxon>
        <taxon>Gunneridae</taxon>
        <taxon>Pentapetalae</taxon>
        <taxon>rosids</taxon>
        <taxon>malvids</taxon>
        <taxon>Sapindales</taxon>
        <taxon>Anacardiaceae</taxon>
        <taxon>Pistacia</taxon>
    </lineage>
</organism>
<dbReference type="EMBL" id="CM047909">
    <property type="protein sequence ID" value="KAJ0080570.1"/>
    <property type="molecule type" value="Genomic_DNA"/>
</dbReference>
<reference evidence="2" key="1">
    <citation type="journal article" date="2023" name="G3 (Bethesda)">
        <title>Genome assembly and association tests identify interacting loci associated with vigor, precocity, and sex in interspecific pistachio rootstocks.</title>
        <authorList>
            <person name="Palmer W."/>
            <person name="Jacygrad E."/>
            <person name="Sagayaradj S."/>
            <person name="Cavanaugh K."/>
            <person name="Han R."/>
            <person name="Bertier L."/>
            <person name="Beede B."/>
            <person name="Kafkas S."/>
            <person name="Golino D."/>
            <person name="Preece J."/>
            <person name="Michelmore R."/>
        </authorList>
    </citation>
    <scope>NUCLEOTIDE SEQUENCE [LARGE SCALE GENOMIC DNA]</scope>
</reference>
<proteinExistence type="predicted"/>
<evidence type="ECO:0000313" key="2">
    <source>
        <dbReference type="Proteomes" id="UP001164250"/>
    </source>
</evidence>